<name>A0A4Z0HAY0_9ACTN</name>
<sequence length="131" mass="14378">MNDQARNWRLFGLGIGLLSAALILWVWSAVLLVKPYRVEVPSSGDTKTCEAPLFAGHDEVEVWKKGTALIEACEEARRWPRIVVIVGASVPVSVIGAILFTAGGLGLRLRGLTDDVRELETEARRRRRAAA</sequence>
<evidence type="ECO:0000313" key="3">
    <source>
        <dbReference type="Proteomes" id="UP000297948"/>
    </source>
</evidence>
<proteinExistence type="predicted"/>
<keyword evidence="3" id="KW-1185">Reference proteome</keyword>
<dbReference type="Proteomes" id="UP000297948">
    <property type="component" value="Unassembled WGS sequence"/>
</dbReference>
<keyword evidence="1" id="KW-0472">Membrane</keyword>
<protein>
    <submittedName>
        <fullName evidence="2">Uncharacterized protein</fullName>
    </submittedName>
</protein>
<evidence type="ECO:0000313" key="2">
    <source>
        <dbReference type="EMBL" id="TGB15786.1"/>
    </source>
</evidence>
<feature type="transmembrane region" description="Helical" evidence="1">
    <location>
        <begin position="82"/>
        <end position="107"/>
    </location>
</feature>
<dbReference type="AlphaFoldDB" id="A0A4Z0HAY0"/>
<reference evidence="2 3" key="1">
    <citation type="submission" date="2019-03" db="EMBL/GenBank/DDBJ databases">
        <authorList>
            <person name="Gonzalez-Pimentel J.L."/>
        </authorList>
    </citation>
    <scope>NUCLEOTIDE SEQUENCE [LARGE SCALE GENOMIC DNA]</scope>
    <source>
        <strain evidence="2 3">JCM 31289</strain>
    </source>
</reference>
<keyword evidence="1" id="KW-1133">Transmembrane helix</keyword>
<dbReference type="EMBL" id="SRID01000034">
    <property type="protein sequence ID" value="TGB15786.1"/>
    <property type="molecule type" value="Genomic_DNA"/>
</dbReference>
<keyword evidence="1" id="KW-0812">Transmembrane</keyword>
<organism evidence="2 3">
    <name type="scientific">Streptomyces palmae</name>
    <dbReference type="NCBI Taxonomy" id="1701085"/>
    <lineage>
        <taxon>Bacteria</taxon>
        <taxon>Bacillati</taxon>
        <taxon>Actinomycetota</taxon>
        <taxon>Actinomycetes</taxon>
        <taxon>Kitasatosporales</taxon>
        <taxon>Streptomycetaceae</taxon>
        <taxon>Streptomyces</taxon>
    </lineage>
</organism>
<feature type="transmembrane region" description="Helical" evidence="1">
    <location>
        <begin position="12"/>
        <end position="33"/>
    </location>
</feature>
<gene>
    <name evidence="2" type="ORF">E4099_06155</name>
</gene>
<comment type="caution">
    <text evidence="2">The sequence shown here is derived from an EMBL/GenBank/DDBJ whole genome shotgun (WGS) entry which is preliminary data.</text>
</comment>
<dbReference type="RefSeq" id="WP_135337919.1">
    <property type="nucleotide sequence ID" value="NZ_JBHLTX010000076.1"/>
</dbReference>
<accession>A0A4Z0HAY0</accession>
<evidence type="ECO:0000256" key="1">
    <source>
        <dbReference type="SAM" id="Phobius"/>
    </source>
</evidence>